<dbReference type="Gene3D" id="3.40.605.10">
    <property type="entry name" value="Aldehyde Dehydrogenase, Chain A, domain 1"/>
    <property type="match status" value="1"/>
</dbReference>
<dbReference type="InterPro" id="IPR050740">
    <property type="entry name" value="Aldehyde_DH_Superfamily"/>
</dbReference>
<sequence>MVMDVKTNTAQQTTPFAFPASADVVRDAPTQLFIGGEWVPASDGRTFAVADPATGEVIASVSDGDIADGISAVDAAEKAFAAWKATSPRRRSDVLMKCFQLVLEKAEWLAQLITVENGKALADARSEVAYAAEFFRWYAEEAVRAPGEFGPAPAGANHIIVNHEPIGIAVLVTPWNFPAAMATRKIAPALAAGCTCILKPAAETPLTALAIGEIMRQAGVPAGVVNIVTTKKAGPVVSAMLHDKRVRKLSFTGSTGVGRTLLREAADQVVSCSMELGGNAPFVVFDDADLETAVAGAMVAKMRNGGEACTAANRFYVQKGILAEFTRRFAEEMAALKVGPGLAPDTRLGPLITEAAVAKVERLVDDAIAKGARLVTGGSRLNGDGFYYPPTVLADVSPDAEILREEIFGPVAPVIAFETEDEVVRMANDTEYGLVSYVFSSDLKRALAVAGRLESGMVGINRGVVSDAAAPFGGMKQSGLGREGSHHGMLEYLETKYIAASW</sequence>
<keyword evidence="3 6" id="KW-0560">Oxidoreductase</keyword>
<evidence type="ECO:0000256" key="3">
    <source>
        <dbReference type="ARBA" id="ARBA00023002"/>
    </source>
</evidence>
<dbReference type="PROSITE" id="PS00687">
    <property type="entry name" value="ALDEHYDE_DEHYDR_GLU"/>
    <property type="match status" value="1"/>
</dbReference>
<evidence type="ECO:0000256" key="6">
    <source>
        <dbReference type="RuleBase" id="RU003345"/>
    </source>
</evidence>
<keyword evidence="2" id="KW-0630">Potassium</keyword>
<dbReference type="AlphaFoldDB" id="A0A178XXU8"/>
<evidence type="ECO:0000256" key="1">
    <source>
        <dbReference type="ARBA" id="ARBA00009986"/>
    </source>
</evidence>
<gene>
    <name evidence="8" type="ORF">ATB98_27430</name>
</gene>
<evidence type="ECO:0000256" key="5">
    <source>
        <dbReference type="PROSITE-ProRule" id="PRU10007"/>
    </source>
</evidence>
<dbReference type="Gene3D" id="3.40.309.10">
    <property type="entry name" value="Aldehyde Dehydrogenase, Chain A, domain 2"/>
    <property type="match status" value="1"/>
</dbReference>
<dbReference type="PANTHER" id="PTHR43353">
    <property type="entry name" value="SUCCINATE-SEMIALDEHYDE DEHYDROGENASE, MITOCHONDRIAL"/>
    <property type="match status" value="1"/>
</dbReference>
<protein>
    <submittedName>
        <fullName evidence="8">NAD-dependent succinate-semialdehyde dehydrogenase</fullName>
    </submittedName>
</protein>
<dbReference type="EMBL" id="LNQB01000090">
    <property type="protein sequence ID" value="OAP39563.1"/>
    <property type="molecule type" value="Genomic_DNA"/>
</dbReference>
<dbReference type="PANTHER" id="PTHR43353:SF5">
    <property type="entry name" value="SUCCINATE-SEMIALDEHYDE DEHYDROGENASE, MITOCHONDRIAL"/>
    <property type="match status" value="1"/>
</dbReference>
<dbReference type="InterPro" id="IPR016161">
    <property type="entry name" value="Ald_DH/histidinol_DH"/>
</dbReference>
<comment type="caution">
    <text evidence="8">The sequence shown here is derived from an EMBL/GenBank/DDBJ whole genome shotgun (WGS) entry which is preliminary data.</text>
</comment>
<dbReference type="GO" id="GO:0009450">
    <property type="term" value="P:gamma-aminobutyric acid catabolic process"/>
    <property type="evidence" value="ECO:0007669"/>
    <property type="project" value="TreeGrafter"/>
</dbReference>
<feature type="active site" evidence="5">
    <location>
        <position position="275"/>
    </location>
</feature>
<dbReference type="FunFam" id="3.40.309.10:FF:000004">
    <property type="entry name" value="Succinate-semialdehyde dehydrogenase I"/>
    <property type="match status" value="1"/>
</dbReference>
<evidence type="ECO:0000256" key="2">
    <source>
        <dbReference type="ARBA" id="ARBA00022958"/>
    </source>
</evidence>
<dbReference type="SUPFAM" id="SSF53720">
    <property type="entry name" value="ALDH-like"/>
    <property type="match status" value="1"/>
</dbReference>
<organism evidence="8 9">
    <name type="scientific">Sinorhizobium saheli</name>
    <dbReference type="NCBI Taxonomy" id="36856"/>
    <lineage>
        <taxon>Bacteria</taxon>
        <taxon>Pseudomonadati</taxon>
        <taxon>Pseudomonadota</taxon>
        <taxon>Alphaproteobacteria</taxon>
        <taxon>Hyphomicrobiales</taxon>
        <taxon>Rhizobiaceae</taxon>
        <taxon>Sinorhizobium/Ensifer group</taxon>
        <taxon>Sinorhizobium</taxon>
    </lineage>
</organism>
<dbReference type="InterPro" id="IPR029510">
    <property type="entry name" value="Ald_DH_CS_GLU"/>
</dbReference>
<dbReference type="GO" id="GO:0004777">
    <property type="term" value="F:succinate-semialdehyde dehydrogenase (NAD+) activity"/>
    <property type="evidence" value="ECO:0007669"/>
    <property type="project" value="TreeGrafter"/>
</dbReference>
<dbReference type="CDD" id="cd07103">
    <property type="entry name" value="ALDH_F5_SSADH_GabD"/>
    <property type="match status" value="1"/>
</dbReference>
<dbReference type="FunFam" id="3.40.605.10:FF:000005">
    <property type="entry name" value="Succinate-semialdehyde dehydrogenase I"/>
    <property type="match status" value="1"/>
</dbReference>
<comment type="similarity">
    <text evidence="1 6">Belongs to the aldehyde dehydrogenase family.</text>
</comment>
<evidence type="ECO:0000259" key="7">
    <source>
        <dbReference type="Pfam" id="PF00171"/>
    </source>
</evidence>
<dbReference type="RefSeq" id="WP_066877965.1">
    <property type="nucleotide sequence ID" value="NZ_LNQB01000090.1"/>
</dbReference>
<evidence type="ECO:0000313" key="8">
    <source>
        <dbReference type="EMBL" id="OAP39563.1"/>
    </source>
</evidence>
<evidence type="ECO:0000256" key="4">
    <source>
        <dbReference type="ARBA" id="ARBA00023097"/>
    </source>
</evidence>
<dbReference type="Proteomes" id="UP000078507">
    <property type="component" value="Unassembled WGS sequence"/>
</dbReference>
<dbReference type="Pfam" id="PF00171">
    <property type="entry name" value="Aldedh"/>
    <property type="match status" value="1"/>
</dbReference>
<reference evidence="8 9" key="1">
    <citation type="submission" date="2015-11" db="EMBL/GenBank/DDBJ databases">
        <title>Ensifer anhuiense sp. nov., an effective nitrogen fixation bacterium with Glycine soja.</title>
        <authorList>
            <person name="Yan H."/>
            <person name="Chen W."/>
        </authorList>
    </citation>
    <scope>NUCLEOTIDE SEQUENCE [LARGE SCALE GENOMIC DNA]</scope>
    <source>
        <strain evidence="8 9">LMG 7837</strain>
    </source>
</reference>
<dbReference type="InterPro" id="IPR015590">
    <property type="entry name" value="Aldehyde_DH_dom"/>
</dbReference>
<dbReference type="InterPro" id="IPR016162">
    <property type="entry name" value="Ald_DH_N"/>
</dbReference>
<name>A0A178XXU8_SINSA</name>
<feature type="domain" description="Aldehyde dehydrogenase" evidence="7">
    <location>
        <begin position="38"/>
        <end position="498"/>
    </location>
</feature>
<dbReference type="STRING" id="36856.ATB98_27430"/>
<dbReference type="FunFam" id="3.40.605.10:FF:000026">
    <property type="entry name" value="Aldehyde dehydrogenase, putative"/>
    <property type="match status" value="1"/>
</dbReference>
<dbReference type="InterPro" id="IPR016163">
    <property type="entry name" value="Ald_DH_C"/>
</dbReference>
<keyword evidence="4" id="KW-0558">Oxidation</keyword>
<accession>A0A178XXU8</accession>
<evidence type="ECO:0000313" key="9">
    <source>
        <dbReference type="Proteomes" id="UP000078507"/>
    </source>
</evidence>
<keyword evidence="9" id="KW-1185">Reference proteome</keyword>
<proteinExistence type="inferred from homology"/>